<accession>A0A9P5P1I8</accession>
<feature type="transmembrane region" description="Helical" evidence="2">
    <location>
        <begin position="208"/>
        <end position="235"/>
    </location>
</feature>
<evidence type="ECO:0000313" key="4">
    <source>
        <dbReference type="Proteomes" id="UP000724874"/>
    </source>
</evidence>
<dbReference type="EMBL" id="JADNYJ010000003">
    <property type="protein sequence ID" value="KAF8912141.1"/>
    <property type="molecule type" value="Genomic_DNA"/>
</dbReference>
<dbReference type="OrthoDB" id="194289at2759"/>
<name>A0A9P5P1I8_GYMJU</name>
<evidence type="ECO:0000313" key="3">
    <source>
        <dbReference type="EMBL" id="KAF8912141.1"/>
    </source>
</evidence>
<feature type="transmembrane region" description="Helical" evidence="2">
    <location>
        <begin position="255"/>
        <end position="275"/>
    </location>
</feature>
<evidence type="ECO:0008006" key="5">
    <source>
        <dbReference type="Google" id="ProtNLM"/>
    </source>
</evidence>
<dbReference type="PANTHER" id="PTHR15887:SF1">
    <property type="entry name" value="TRANSMEMBRANE PROTEIN 69"/>
    <property type="match status" value="1"/>
</dbReference>
<dbReference type="PANTHER" id="PTHR15887">
    <property type="entry name" value="TRANSMEMBRANE PROTEIN 69"/>
    <property type="match status" value="1"/>
</dbReference>
<dbReference type="InterPro" id="IPR021836">
    <property type="entry name" value="DUF3429"/>
</dbReference>
<sequence>MNALYRPIMRTAAVRNVPLMYRRPPSIIPIARRPSFLGLKPTVIHARFVASSVTTRPGSQTFEHAATNVKEELGHSASDLAKAIAGANVTTDSVKDSSAQTFVGITSRIASEVPEPIFALGLVGGVPYILTSATTLYLARQASMCLSGITTDIEPGIALTLLDQALYLQVQYGAVMLSFLGAMHWGMEIAGYGGHKGYPRLVLGSAPMLLAWTTLGMDPMTALAVQWSGFTGLWFLDSKATMAGWAPKWYSQYRFYLSILVGTCIIFSLAGISYYGPVAGHGWLTHNLDELREERKKNIHPSYGMIQGPVEATPAGENSDHFTRIHKRDVRKDEKN</sequence>
<feature type="transmembrane region" description="Helical" evidence="2">
    <location>
        <begin position="117"/>
        <end position="139"/>
    </location>
</feature>
<reference evidence="3" key="1">
    <citation type="submission" date="2020-11" db="EMBL/GenBank/DDBJ databases">
        <authorList>
            <consortium name="DOE Joint Genome Institute"/>
            <person name="Ahrendt S."/>
            <person name="Riley R."/>
            <person name="Andreopoulos W."/>
            <person name="LaButti K."/>
            <person name="Pangilinan J."/>
            <person name="Ruiz-duenas F.J."/>
            <person name="Barrasa J.M."/>
            <person name="Sanchez-Garcia M."/>
            <person name="Camarero S."/>
            <person name="Miyauchi S."/>
            <person name="Serrano A."/>
            <person name="Linde D."/>
            <person name="Babiker R."/>
            <person name="Drula E."/>
            <person name="Ayuso-Fernandez I."/>
            <person name="Pacheco R."/>
            <person name="Padilla G."/>
            <person name="Ferreira P."/>
            <person name="Barriuso J."/>
            <person name="Kellner H."/>
            <person name="Castanera R."/>
            <person name="Alfaro M."/>
            <person name="Ramirez L."/>
            <person name="Pisabarro A.G."/>
            <person name="Kuo A."/>
            <person name="Tritt A."/>
            <person name="Lipzen A."/>
            <person name="He G."/>
            <person name="Yan M."/>
            <person name="Ng V."/>
            <person name="Cullen D."/>
            <person name="Martin F."/>
            <person name="Rosso M.-N."/>
            <person name="Henrissat B."/>
            <person name="Hibbett D."/>
            <person name="Martinez A.T."/>
            <person name="Grigoriev I.V."/>
        </authorList>
    </citation>
    <scope>NUCLEOTIDE SEQUENCE</scope>
    <source>
        <strain evidence="3">AH 44721</strain>
    </source>
</reference>
<feature type="region of interest" description="Disordered" evidence="1">
    <location>
        <begin position="313"/>
        <end position="336"/>
    </location>
</feature>
<keyword evidence="4" id="KW-1185">Reference proteome</keyword>
<feature type="transmembrane region" description="Helical" evidence="2">
    <location>
        <begin position="166"/>
        <end position="187"/>
    </location>
</feature>
<keyword evidence="2" id="KW-0812">Transmembrane</keyword>
<keyword evidence="2" id="KW-1133">Transmembrane helix</keyword>
<comment type="caution">
    <text evidence="3">The sequence shown here is derived from an EMBL/GenBank/DDBJ whole genome shotgun (WGS) entry which is preliminary data.</text>
</comment>
<protein>
    <recommendedName>
        <fullName evidence="5">Mnn4-regulates the mannosylphosphorylation</fullName>
    </recommendedName>
</protein>
<gene>
    <name evidence="3" type="ORF">CPB84DRAFT_1671300</name>
</gene>
<evidence type="ECO:0000256" key="1">
    <source>
        <dbReference type="SAM" id="MobiDB-lite"/>
    </source>
</evidence>
<keyword evidence="2" id="KW-0472">Membrane</keyword>
<evidence type="ECO:0000256" key="2">
    <source>
        <dbReference type="SAM" id="Phobius"/>
    </source>
</evidence>
<dbReference type="AlphaFoldDB" id="A0A9P5P1I8"/>
<dbReference type="Pfam" id="PF11911">
    <property type="entry name" value="DUF3429"/>
    <property type="match status" value="1"/>
</dbReference>
<proteinExistence type="predicted"/>
<dbReference type="Proteomes" id="UP000724874">
    <property type="component" value="Unassembled WGS sequence"/>
</dbReference>
<organism evidence="3 4">
    <name type="scientific">Gymnopilus junonius</name>
    <name type="common">Spectacular rustgill mushroom</name>
    <name type="synonym">Gymnopilus spectabilis subsp. junonius</name>
    <dbReference type="NCBI Taxonomy" id="109634"/>
    <lineage>
        <taxon>Eukaryota</taxon>
        <taxon>Fungi</taxon>
        <taxon>Dikarya</taxon>
        <taxon>Basidiomycota</taxon>
        <taxon>Agaricomycotina</taxon>
        <taxon>Agaricomycetes</taxon>
        <taxon>Agaricomycetidae</taxon>
        <taxon>Agaricales</taxon>
        <taxon>Agaricineae</taxon>
        <taxon>Hymenogastraceae</taxon>
        <taxon>Gymnopilus</taxon>
    </lineage>
</organism>